<dbReference type="Proteomes" id="UP000789901">
    <property type="component" value="Unassembled WGS sequence"/>
</dbReference>
<name>A0ABN7XCT1_GIGMA</name>
<keyword evidence="2" id="KW-1185">Reference proteome</keyword>
<protein>
    <submittedName>
        <fullName evidence="1">35649_t:CDS:1</fullName>
    </submittedName>
</protein>
<dbReference type="EMBL" id="CAJVQB010119761">
    <property type="protein sequence ID" value="CAG8853081.1"/>
    <property type="molecule type" value="Genomic_DNA"/>
</dbReference>
<accession>A0ABN7XCT1</accession>
<sequence length="71" mass="8438">PNIARYEIKENVHCDKYKKMNYVTESNHDLALVVLRKQKESKSAANYQNLLWNNLRARISKELCKEKLSEE</sequence>
<comment type="caution">
    <text evidence="1">The sequence shown here is derived from an EMBL/GenBank/DDBJ whole genome shotgun (WGS) entry which is preliminary data.</text>
</comment>
<reference evidence="1 2" key="1">
    <citation type="submission" date="2021-06" db="EMBL/GenBank/DDBJ databases">
        <authorList>
            <person name="Kallberg Y."/>
            <person name="Tangrot J."/>
            <person name="Rosling A."/>
        </authorList>
    </citation>
    <scope>NUCLEOTIDE SEQUENCE [LARGE SCALE GENOMIC DNA]</scope>
    <source>
        <strain evidence="1 2">120-4 pot B 10/14</strain>
    </source>
</reference>
<evidence type="ECO:0000313" key="2">
    <source>
        <dbReference type="Proteomes" id="UP000789901"/>
    </source>
</evidence>
<feature type="non-terminal residue" evidence="1">
    <location>
        <position position="1"/>
    </location>
</feature>
<organism evidence="1 2">
    <name type="scientific">Gigaspora margarita</name>
    <dbReference type="NCBI Taxonomy" id="4874"/>
    <lineage>
        <taxon>Eukaryota</taxon>
        <taxon>Fungi</taxon>
        <taxon>Fungi incertae sedis</taxon>
        <taxon>Mucoromycota</taxon>
        <taxon>Glomeromycotina</taxon>
        <taxon>Glomeromycetes</taxon>
        <taxon>Diversisporales</taxon>
        <taxon>Gigasporaceae</taxon>
        <taxon>Gigaspora</taxon>
    </lineage>
</organism>
<gene>
    <name evidence="1" type="ORF">GMARGA_LOCUS41902</name>
</gene>
<feature type="non-terminal residue" evidence="1">
    <location>
        <position position="71"/>
    </location>
</feature>
<proteinExistence type="predicted"/>
<evidence type="ECO:0000313" key="1">
    <source>
        <dbReference type="EMBL" id="CAG8853081.1"/>
    </source>
</evidence>